<dbReference type="Gene3D" id="1.10.260.40">
    <property type="entry name" value="lambda repressor-like DNA-binding domains"/>
    <property type="match status" value="1"/>
</dbReference>
<dbReference type="InterPro" id="IPR043917">
    <property type="entry name" value="DUF5753"/>
</dbReference>
<feature type="domain" description="HTH cro/C1-type" evidence="1">
    <location>
        <begin position="24"/>
        <end position="59"/>
    </location>
</feature>
<evidence type="ECO:0000313" key="2">
    <source>
        <dbReference type="EMBL" id="GAA1576473.1"/>
    </source>
</evidence>
<accession>A0ABN2DFY8</accession>
<proteinExistence type="predicted"/>
<dbReference type="EMBL" id="BAAAPH010000011">
    <property type="protein sequence ID" value="GAA1576473.1"/>
    <property type="molecule type" value="Genomic_DNA"/>
</dbReference>
<dbReference type="SUPFAM" id="SSF47413">
    <property type="entry name" value="lambda repressor-like DNA-binding domains"/>
    <property type="match status" value="1"/>
</dbReference>
<dbReference type="RefSeq" id="WP_344234753.1">
    <property type="nucleotide sequence ID" value="NZ_BAAAPH010000011.1"/>
</dbReference>
<dbReference type="InterPro" id="IPR010982">
    <property type="entry name" value="Lambda_DNA-bd_dom_sf"/>
</dbReference>
<organism evidence="2 3">
    <name type="scientific">Kribbella hippodromi</name>
    <dbReference type="NCBI Taxonomy" id="434347"/>
    <lineage>
        <taxon>Bacteria</taxon>
        <taxon>Bacillati</taxon>
        <taxon>Actinomycetota</taxon>
        <taxon>Actinomycetes</taxon>
        <taxon>Propionibacteriales</taxon>
        <taxon>Kribbellaceae</taxon>
        <taxon>Kribbella</taxon>
    </lineage>
</organism>
<dbReference type="CDD" id="cd00093">
    <property type="entry name" value="HTH_XRE"/>
    <property type="match status" value="1"/>
</dbReference>
<name>A0ABN2DFY8_9ACTN</name>
<dbReference type="SMART" id="SM00530">
    <property type="entry name" value="HTH_XRE"/>
    <property type="match status" value="1"/>
</dbReference>
<reference evidence="2 3" key="1">
    <citation type="journal article" date="2019" name="Int. J. Syst. Evol. Microbiol.">
        <title>The Global Catalogue of Microorganisms (GCM) 10K type strain sequencing project: providing services to taxonomists for standard genome sequencing and annotation.</title>
        <authorList>
            <consortium name="The Broad Institute Genomics Platform"/>
            <consortium name="The Broad Institute Genome Sequencing Center for Infectious Disease"/>
            <person name="Wu L."/>
            <person name="Ma J."/>
        </authorList>
    </citation>
    <scope>NUCLEOTIDE SEQUENCE [LARGE SCALE GENOMIC DNA]</scope>
    <source>
        <strain evidence="2 3">JCM 15572</strain>
    </source>
</reference>
<dbReference type="Pfam" id="PF13560">
    <property type="entry name" value="HTH_31"/>
    <property type="match status" value="1"/>
</dbReference>
<comment type="caution">
    <text evidence="2">The sequence shown here is derived from an EMBL/GenBank/DDBJ whole genome shotgun (WGS) entry which is preliminary data.</text>
</comment>
<dbReference type="InterPro" id="IPR001387">
    <property type="entry name" value="Cro/C1-type_HTH"/>
</dbReference>
<dbReference type="Pfam" id="PF19054">
    <property type="entry name" value="DUF5753"/>
    <property type="match status" value="1"/>
</dbReference>
<protein>
    <submittedName>
        <fullName evidence="2">Helix-turn-helix transcriptional regulator</fullName>
    </submittedName>
</protein>
<evidence type="ECO:0000259" key="1">
    <source>
        <dbReference type="PROSITE" id="PS50943"/>
    </source>
</evidence>
<gene>
    <name evidence="2" type="ORF">GCM10009804_36400</name>
</gene>
<dbReference type="PROSITE" id="PS50943">
    <property type="entry name" value="HTH_CROC1"/>
    <property type="match status" value="1"/>
</dbReference>
<sequence length="284" mass="31011">MPTPPAFSNAQKAKNDFGARLGDLRKASGLTGRALAASCGWHESKVSRIENGKTSPSTEDVRAWATWCGSESQIPDLIASLEAIEGMFVEWRRMEKTGLRRAQQAVLPLWERTRRFRTYSPWLIPGAVQTESYTRAVLRGTSARRGLPDDVEDAVAVRKDRLRLLHEGNRTFAVLIEEAVLRNVIGGSDVMAGQLGHLLTVSELPSVSLGILPMGAERTAMPPVEDFWIFDDAQVNVELISGCLTITQPGEVAMYADAFSRLADIAVVGAPARRLIAAAIDTLE</sequence>
<keyword evidence="3" id="KW-1185">Reference proteome</keyword>
<evidence type="ECO:0000313" key="3">
    <source>
        <dbReference type="Proteomes" id="UP001501705"/>
    </source>
</evidence>
<dbReference type="Proteomes" id="UP001501705">
    <property type="component" value="Unassembled WGS sequence"/>
</dbReference>